<dbReference type="GO" id="GO:0032259">
    <property type="term" value="P:methylation"/>
    <property type="evidence" value="ECO:0007669"/>
    <property type="project" value="UniProtKB-KW"/>
</dbReference>
<comment type="function">
    <text evidence="15">Probable methyltransferase required to silence rDNA.</text>
</comment>
<dbReference type="CTD" id="23378"/>
<dbReference type="InterPro" id="IPR029063">
    <property type="entry name" value="SAM-dependent_MTases_sf"/>
</dbReference>
<evidence type="ECO:0000313" key="17">
    <source>
        <dbReference type="Proteomes" id="UP001318040"/>
    </source>
</evidence>
<comment type="subunit">
    <text evidence="14">Component of the eNoSC complex, composed of SIRT1, SUV39H1 and RRP8.</text>
</comment>
<dbReference type="SUPFAM" id="SSF53335">
    <property type="entry name" value="S-adenosyl-L-methionine-dependent methyltransferases"/>
    <property type="match status" value="1"/>
</dbReference>
<feature type="region of interest" description="Disordered" evidence="16">
    <location>
        <begin position="1"/>
        <end position="386"/>
    </location>
</feature>
<dbReference type="GO" id="GO:0005730">
    <property type="term" value="C:nucleolus"/>
    <property type="evidence" value="ECO:0007669"/>
    <property type="project" value="UniProtKB-SubCell"/>
</dbReference>
<sequence>MFAVSQWGDAHEGRSLTKALFPSGQKGARRPPQRSPKTPSPAQLPQASSTAPPPAPPKGGAGGAVEKEKKKRKRRRKLRVRRGAAEEGPAAEGACDGAGEAEGSTRKTPRRRKTPVDEKWRPKGKRTRKRPSQSEAPADGDADKTETRKRKKSKTSASAGDAATAPADELGECANDRPPRKKAKAEIAEGDEQSGDGGESGVGDEKSRKGNKPLTRKQWQNRMKSKRRIRNKYKQRELVWRKEPEEPGDADDRQVEAPADAAMHDPSLSKYKTKKLKRQKEKEEKQPVEAESCDAVGAEAACDGDVETVGKIKKKKKKVAKSEPKRRKAEGPTENGDAQEGAGVAAVAKSKKEKLKSTKRRSTDDAEEDGGPVVEDGAHPPGPADRSAALRLRMQQRLQGARFRFLNQQLYEGSSRDARALFRDDPQAFRDYHQGFTAQVQRWPVNPLSRIISSIKNRPASLVVADFGCGDAQLAASVRNHVHSFDLVALNERVTACDMAKVPLDAASVDVAVFCLSLMGTNIQDFLTEANRVLRSGGVLMIAEVASRFEDARNFLSALSVLGFKLLSKNMEDTHFHLFELQKIAPPKAKGQLPGLALKPCVYKKR</sequence>
<evidence type="ECO:0000256" key="2">
    <source>
        <dbReference type="ARBA" id="ARBA00006301"/>
    </source>
</evidence>
<evidence type="ECO:0000256" key="12">
    <source>
        <dbReference type="ARBA" id="ARBA00023242"/>
    </source>
</evidence>
<feature type="compositionally biased region" description="Basic residues" evidence="16">
    <location>
        <begin position="69"/>
        <end position="82"/>
    </location>
</feature>
<dbReference type="Proteomes" id="UP001318040">
    <property type="component" value="Chromosome 18"/>
</dbReference>
<dbReference type="AlphaFoldDB" id="A0AAJ7T7G8"/>
<dbReference type="RefSeq" id="XP_032812234.1">
    <property type="nucleotide sequence ID" value="XM_032956343.1"/>
</dbReference>
<dbReference type="InterPro" id="IPR007823">
    <property type="entry name" value="RRP8"/>
</dbReference>
<feature type="compositionally biased region" description="Low complexity" evidence="16">
    <location>
        <begin position="40"/>
        <end position="50"/>
    </location>
</feature>
<dbReference type="EC" id="2.1.1.-" evidence="15"/>
<comment type="subcellular location">
    <subcellularLocation>
        <location evidence="1 15">Nucleus</location>
        <location evidence="1 15">Nucleolus</location>
    </subcellularLocation>
</comment>
<evidence type="ECO:0000256" key="14">
    <source>
        <dbReference type="ARBA" id="ARBA00062710"/>
    </source>
</evidence>
<comment type="function">
    <text evidence="13">Essential component of the eNoSC (energy-dependent nucleolar silencing) complex, a complex that mediates silencing of rDNA in response to intracellular energy status and acts by recruiting histone-modifying enzymes. The eNoSC complex is able to sense the energy status of cell: upon glucose starvation, elevation of NAD(+)/NADP(+) ratio activates SIRT1, leading to histone H3 deacetylation followed by dimethylation of H3 at 'Lys-9' (H3K9me2) by SUV39H1 and the formation of silent chromatin in the rDNA locus. In the complex, RRP8 binds to H3K9me2 and probably acts as a methyltransferase. Its substrates are however unknown.</text>
</comment>
<evidence type="ECO:0000256" key="4">
    <source>
        <dbReference type="ARBA" id="ARBA00022491"/>
    </source>
</evidence>
<dbReference type="CDD" id="cd02440">
    <property type="entry name" value="AdoMet_MTases"/>
    <property type="match status" value="1"/>
</dbReference>
<evidence type="ECO:0000256" key="6">
    <source>
        <dbReference type="ARBA" id="ARBA00022603"/>
    </source>
</evidence>
<dbReference type="Gene3D" id="1.10.10.2150">
    <property type="entry name" value="Ribosomal RNA-processing protein 8, N-terminal domain"/>
    <property type="match status" value="1"/>
</dbReference>
<dbReference type="InterPro" id="IPR042036">
    <property type="entry name" value="RRP8_N"/>
</dbReference>
<dbReference type="FunFam" id="3.40.50.150:FF:000068">
    <property type="entry name" value="Ribosomal RNA-processing protein 8"/>
    <property type="match status" value="1"/>
</dbReference>
<feature type="compositionally biased region" description="Basic residues" evidence="16">
    <location>
        <begin position="349"/>
        <end position="360"/>
    </location>
</feature>
<proteinExistence type="inferred from homology"/>
<feature type="compositionally biased region" description="Low complexity" evidence="16">
    <location>
        <begin position="86"/>
        <end position="102"/>
    </location>
</feature>
<feature type="compositionally biased region" description="Basic residues" evidence="16">
    <location>
        <begin position="311"/>
        <end position="328"/>
    </location>
</feature>
<dbReference type="GO" id="GO:0046015">
    <property type="term" value="P:regulation of transcription by glucose"/>
    <property type="evidence" value="ECO:0007669"/>
    <property type="project" value="TreeGrafter"/>
</dbReference>
<reference evidence="18" key="1">
    <citation type="submission" date="2025-08" db="UniProtKB">
        <authorList>
            <consortium name="RefSeq"/>
        </authorList>
    </citation>
    <scope>IDENTIFICATION</scope>
    <source>
        <tissue evidence="18">Sperm</tissue>
    </source>
</reference>
<dbReference type="GO" id="GO:0042149">
    <property type="term" value="P:cellular response to glucose starvation"/>
    <property type="evidence" value="ECO:0007669"/>
    <property type="project" value="TreeGrafter"/>
</dbReference>
<dbReference type="GO" id="GO:0006364">
    <property type="term" value="P:rRNA processing"/>
    <property type="evidence" value="ECO:0007669"/>
    <property type="project" value="UniProtKB-UniRule"/>
</dbReference>
<feature type="compositionally biased region" description="Low complexity" evidence="16">
    <location>
        <begin position="155"/>
        <end position="168"/>
    </location>
</feature>
<dbReference type="GO" id="GO:0008168">
    <property type="term" value="F:methyltransferase activity"/>
    <property type="evidence" value="ECO:0007669"/>
    <property type="project" value="UniProtKB-KW"/>
</dbReference>
<evidence type="ECO:0000313" key="18">
    <source>
        <dbReference type="RefSeq" id="XP_032812234.1"/>
    </source>
</evidence>
<comment type="similarity">
    <text evidence="2 15">Belongs to the methyltransferase superfamily. RRP8 family.</text>
</comment>
<dbReference type="PANTHER" id="PTHR12787">
    <property type="entry name" value="RIBOSOMAL RNA-PROCESSING PROTEIN 8"/>
    <property type="match status" value="1"/>
</dbReference>
<keyword evidence="4" id="KW-0678">Repressor</keyword>
<keyword evidence="10" id="KW-0805">Transcription regulation</keyword>
<evidence type="ECO:0000256" key="13">
    <source>
        <dbReference type="ARBA" id="ARBA00057870"/>
    </source>
</evidence>
<evidence type="ECO:0000256" key="9">
    <source>
        <dbReference type="ARBA" id="ARBA00022853"/>
    </source>
</evidence>
<evidence type="ECO:0000256" key="8">
    <source>
        <dbReference type="ARBA" id="ARBA00022691"/>
    </source>
</evidence>
<dbReference type="GO" id="GO:0005677">
    <property type="term" value="C:chromatin silencing complex"/>
    <property type="evidence" value="ECO:0007669"/>
    <property type="project" value="TreeGrafter"/>
</dbReference>
<dbReference type="FunFam" id="1.10.10.2150:FF:000001">
    <property type="entry name" value="Ribosomal RNA-processing protein 8"/>
    <property type="match status" value="1"/>
</dbReference>
<evidence type="ECO:0000256" key="7">
    <source>
        <dbReference type="ARBA" id="ARBA00022679"/>
    </source>
</evidence>
<dbReference type="PANTHER" id="PTHR12787:SF0">
    <property type="entry name" value="RIBOSOMAL RNA-PROCESSING PROTEIN 8"/>
    <property type="match status" value="1"/>
</dbReference>
<dbReference type="Pfam" id="PF05148">
    <property type="entry name" value="Methyltransf_8"/>
    <property type="match status" value="1"/>
</dbReference>
<keyword evidence="5 15" id="KW-0698">rRNA processing</keyword>
<evidence type="ECO:0000256" key="15">
    <source>
        <dbReference type="RuleBase" id="RU365074"/>
    </source>
</evidence>
<organism evidence="17 18">
    <name type="scientific">Petromyzon marinus</name>
    <name type="common">Sea lamprey</name>
    <dbReference type="NCBI Taxonomy" id="7757"/>
    <lineage>
        <taxon>Eukaryota</taxon>
        <taxon>Metazoa</taxon>
        <taxon>Chordata</taxon>
        <taxon>Craniata</taxon>
        <taxon>Vertebrata</taxon>
        <taxon>Cyclostomata</taxon>
        <taxon>Hyperoartia</taxon>
        <taxon>Petromyzontiformes</taxon>
        <taxon>Petromyzontidae</taxon>
        <taxon>Petromyzon</taxon>
    </lineage>
</organism>
<evidence type="ECO:0000256" key="11">
    <source>
        <dbReference type="ARBA" id="ARBA00023163"/>
    </source>
</evidence>
<keyword evidence="8 15" id="KW-0949">S-adenosyl-L-methionine</keyword>
<evidence type="ECO:0000256" key="5">
    <source>
        <dbReference type="ARBA" id="ARBA00022552"/>
    </source>
</evidence>
<keyword evidence="7 15" id="KW-0808">Transferase</keyword>
<dbReference type="GO" id="GO:0033553">
    <property type="term" value="C:rDNA heterochromatin"/>
    <property type="evidence" value="ECO:0007669"/>
    <property type="project" value="TreeGrafter"/>
</dbReference>
<keyword evidence="12 15" id="KW-0539">Nucleus</keyword>
<dbReference type="KEGG" id="pmrn:116943491"/>
<evidence type="ECO:0000256" key="16">
    <source>
        <dbReference type="SAM" id="MobiDB-lite"/>
    </source>
</evidence>
<protein>
    <recommendedName>
        <fullName evidence="3 15">Ribosomal RNA-processing protein 8</fullName>
        <ecNumber evidence="15">2.1.1.-</ecNumber>
    </recommendedName>
</protein>
<keyword evidence="6 15" id="KW-0489">Methyltransferase</keyword>
<keyword evidence="11" id="KW-0804">Transcription</keyword>
<gene>
    <name evidence="18" type="primary">RRP8</name>
</gene>
<keyword evidence="9" id="KW-0156">Chromatin regulator</keyword>
<feature type="compositionally biased region" description="Basic residues" evidence="16">
    <location>
        <begin position="122"/>
        <end position="131"/>
    </location>
</feature>
<dbReference type="Gene3D" id="3.40.50.150">
    <property type="entry name" value="Vaccinia Virus protein VP39"/>
    <property type="match status" value="1"/>
</dbReference>
<name>A0AAJ7T7G8_PETMA</name>
<feature type="compositionally biased region" description="Basic residues" evidence="16">
    <location>
        <begin position="223"/>
        <end position="233"/>
    </location>
</feature>
<evidence type="ECO:0000256" key="10">
    <source>
        <dbReference type="ARBA" id="ARBA00023015"/>
    </source>
</evidence>
<dbReference type="GO" id="GO:0000183">
    <property type="term" value="P:rDNA heterochromatin formation"/>
    <property type="evidence" value="ECO:0007669"/>
    <property type="project" value="TreeGrafter"/>
</dbReference>
<evidence type="ECO:0000256" key="1">
    <source>
        <dbReference type="ARBA" id="ARBA00004604"/>
    </source>
</evidence>
<feature type="compositionally biased region" description="Basic and acidic residues" evidence="16">
    <location>
        <begin position="234"/>
        <end position="255"/>
    </location>
</feature>
<accession>A0AAJ7T7G8</accession>
<keyword evidence="17" id="KW-1185">Reference proteome</keyword>
<evidence type="ECO:0000256" key="3">
    <source>
        <dbReference type="ARBA" id="ARBA00020203"/>
    </source>
</evidence>